<dbReference type="GeneID" id="301712512"/>
<protein>
    <submittedName>
        <fullName evidence="2">Uncharacterized protein</fullName>
    </submittedName>
</protein>
<accession>A0ABX9XB23</accession>
<sequence>MKKTISILVVVLLTLKLNAQSSVLQDGAGETSFQLFTSSTLSLNFKESSIGFSINPESSKIDNNENYNYWIITGVGNSKDGTSNIFKGGKLQFSGKLGVNYLMDKTNYGDRNSKDAINFRYSFISAELIYSRYNVFNSMATFSEQINDQANLGARINYGWNFLNFGFENSFLKHLGSFSSGISGSIGIKDNTDLLDISEIITSTQTINEGNSQRTVSETTSAYLSSDIKRYNKFARVNFDLGKYLYKSRIFANLHLNYNMDEKFEPTFNPSIGIFATKKGAPLEAIVGIQLQTNDWFNSRNSKKDRWERTALVLTAGFPFN</sequence>
<proteinExistence type="predicted"/>
<comment type="caution">
    <text evidence="2">The sequence shown here is derived from an EMBL/GenBank/DDBJ whole genome shotgun (WGS) entry which is preliminary data.</text>
</comment>
<gene>
    <name evidence="2" type="ORF">EGI15_07495</name>
</gene>
<evidence type="ECO:0000313" key="2">
    <source>
        <dbReference type="EMBL" id="ROH94326.1"/>
    </source>
</evidence>
<dbReference type="RefSeq" id="WP_123278383.1">
    <property type="nucleotide sequence ID" value="NZ_RJTW01000004.1"/>
</dbReference>
<evidence type="ECO:0000256" key="1">
    <source>
        <dbReference type="SAM" id="SignalP"/>
    </source>
</evidence>
<organism evidence="2 3">
    <name type="scientific">Chryseobacterium cucumeris</name>
    <dbReference type="NCBI Taxonomy" id="1813611"/>
    <lineage>
        <taxon>Bacteria</taxon>
        <taxon>Pseudomonadati</taxon>
        <taxon>Bacteroidota</taxon>
        <taxon>Flavobacteriia</taxon>
        <taxon>Flavobacteriales</taxon>
        <taxon>Weeksellaceae</taxon>
        <taxon>Chryseobacterium group</taxon>
        <taxon>Chryseobacterium</taxon>
    </lineage>
</organism>
<keyword evidence="1" id="KW-0732">Signal</keyword>
<feature type="chain" id="PRO_5045541797" evidence="1">
    <location>
        <begin position="22"/>
        <end position="321"/>
    </location>
</feature>
<name>A0ABX9XB23_9FLAO</name>
<reference evidence="2 3" key="1">
    <citation type="submission" date="2018-11" db="EMBL/GenBank/DDBJ databases">
        <title>Proposal to divide the Flavobacteriaceae and reorganize its genera based on Amino Acid Identity values calculated from whole genome sequences.</title>
        <authorList>
            <person name="Nicholson A.C."/>
            <person name="Gulvik C.A."/>
            <person name="Whitney A.M."/>
            <person name="Humrighouse B.W."/>
            <person name="Bell M."/>
            <person name="Holmes B."/>
            <person name="Steigerwalt A."/>
            <person name="Villarma A."/>
            <person name="Sheth M."/>
            <person name="Batra D."/>
            <person name="Pryor J."/>
            <person name="Bernardet J.-F."/>
            <person name="Hugo C."/>
            <person name="Kampfer P."/>
            <person name="Newman J."/>
            <person name="Mcquiston J.R."/>
        </authorList>
    </citation>
    <scope>NUCLEOTIDE SEQUENCE [LARGE SCALE GENOMIC DNA]</scope>
    <source>
        <strain evidence="2 3">G0235</strain>
    </source>
</reference>
<dbReference type="Proteomes" id="UP000281899">
    <property type="component" value="Unassembled WGS sequence"/>
</dbReference>
<evidence type="ECO:0000313" key="3">
    <source>
        <dbReference type="Proteomes" id="UP000281899"/>
    </source>
</evidence>
<feature type="signal peptide" evidence="1">
    <location>
        <begin position="1"/>
        <end position="21"/>
    </location>
</feature>
<keyword evidence="3" id="KW-1185">Reference proteome</keyword>
<dbReference type="EMBL" id="RJTW01000004">
    <property type="protein sequence ID" value="ROH94326.1"/>
    <property type="molecule type" value="Genomic_DNA"/>
</dbReference>